<evidence type="ECO:0000313" key="1">
    <source>
        <dbReference type="EMBL" id="TKR96267.1"/>
    </source>
</evidence>
<accession>A0A4U5PHY5</accession>
<organism evidence="1 2">
    <name type="scientific">Steinernema carpocapsae</name>
    <name type="common">Entomopathogenic nematode</name>
    <dbReference type="NCBI Taxonomy" id="34508"/>
    <lineage>
        <taxon>Eukaryota</taxon>
        <taxon>Metazoa</taxon>
        <taxon>Ecdysozoa</taxon>
        <taxon>Nematoda</taxon>
        <taxon>Chromadorea</taxon>
        <taxon>Rhabditida</taxon>
        <taxon>Tylenchina</taxon>
        <taxon>Panagrolaimomorpha</taxon>
        <taxon>Strongyloidoidea</taxon>
        <taxon>Steinernematidae</taxon>
        <taxon>Steinernema</taxon>
    </lineage>
</organism>
<dbReference type="EMBL" id="AZBU02000002">
    <property type="protein sequence ID" value="TKR96267.1"/>
    <property type="molecule type" value="Genomic_DNA"/>
</dbReference>
<proteinExistence type="predicted"/>
<keyword evidence="2" id="KW-1185">Reference proteome</keyword>
<dbReference type="AlphaFoldDB" id="A0A4U5PHY5"/>
<name>A0A4U5PHY5_STECR</name>
<comment type="caution">
    <text evidence="1">The sequence shown here is derived from an EMBL/GenBank/DDBJ whole genome shotgun (WGS) entry which is preliminary data.</text>
</comment>
<protein>
    <submittedName>
        <fullName evidence="1">Uncharacterized protein</fullName>
    </submittedName>
</protein>
<reference evidence="1 2" key="2">
    <citation type="journal article" date="2019" name="G3 (Bethesda)">
        <title>Hybrid Assembly of the Genome of the Entomopathogenic Nematode Steinernema carpocapsae Identifies the X-Chromosome.</title>
        <authorList>
            <person name="Serra L."/>
            <person name="Macchietto M."/>
            <person name="Macias-Munoz A."/>
            <person name="McGill C.J."/>
            <person name="Rodriguez I.M."/>
            <person name="Rodriguez B."/>
            <person name="Murad R."/>
            <person name="Mortazavi A."/>
        </authorList>
    </citation>
    <scope>NUCLEOTIDE SEQUENCE [LARGE SCALE GENOMIC DNA]</scope>
    <source>
        <strain evidence="1 2">ALL</strain>
    </source>
</reference>
<sequence length="119" mass="13374">MLSFFDADMALPLWTFLPRHFRSDISRTDISAIKIIYRSSKGFTSLQRQCPYSPTLGSASYLPTCFPSTCGQTSQEAQFTKLGICFPVSSQFLPSPPTLNRRAITGSSCWNSQLEFIQF</sequence>
<dbReference type="Proteomes" id="UP000298663">
    <property type="component" value="Unassembled WGS sequence"/>
</dbReference>
<gene>
    <name evidence="1" type="ORF">L596_010313</name>
</gene>
<reference evidence="1 2" key="1">
    <citation type="journal article" date="2015" name="Genome Biol.">
        <title>Comparative genomics of Steinernema reveals deeply conserved gene regulatory networks.</title>
        <authorList>
            <person name="Dillman A.R."/>
            <person name="Macchietto M."/>
            <person name="Porter C.F."/>
            <person name="Rogers A."/>
            <person name="Williams B."/>
            <person name="Antoshechkin I."/>
            <person name="Lee M.M."/>
            <person name="Goodwin Z."/>
            <person name="Lu X."/>
            <person name="Lewis E.E."/>
            <person name="Goodrich-Blair H."/>
            <person name="Stock S.P."/>
            <person name="Adams B.J."/>
            <person name="Sternberg P.W."/>
            <person name="Mortazavi A."/>
        </authorList>
    </citation>
    <scope>NUCLEOTIDE SEQUENCE [LARGE SCALE GENOMIC DNA]</scope>
    <source>
        <strain evidence="1 2">ALL</strain>
    </source>
</reference>
<evidence type="ECO:0000313" key="2">
    <source>
        <dbReference type="Proteomes" id="UP000298663"/>
    </source>
</evidence>